<dbReference type="PANTHER" id="PTHR43391:SF86">
    <property type="entry name" value="SHORT-CHAIN DEHYDROGENASE_REDUCTASE FAMILY PROTEIN"/>
    <property type="match status" value="1"/>
</dbReference>
<reference evidence="4" key="1">
    <citation type="submission" date="2021-10" db="EMBL/GenBank/DDBJ databases">
        <title>Tropical sea cucumber genome reveals ecological adaptation and Cuvierian tubules defense mechanism.</title>
        <authorList>
            <person name="Chen T."/>
        </authorList>
    </citation>
    <scope>NUCLEOTIDE SEQUENCE</scope>
    <source>
        <strain evidence="4">Nanhai2018</strain>
        <tissue evidence="4">Muscle</tissue>
    </source>
</reference>
<keyword evidence="2" id="KW-0560">Oxidoreductase</keyword>
<dbReference type="GO" id="GO:0005829">
    <property type="term" value="C:cytosol"/>
    <property type="evidence" value="ECO:0007669"/>
    <property type="project" value="TreeGrafter"/>
</dbReference>
<dbReference type="GO" id="GO:0016491">
    <property type="term" value="F:oxidoreductase activity"/>
    <property type="evidence" value="ECO:0007669"/>
    <property type="project" value="UniProtKB-KW"/>
</dbReference>
<evidence type="ECO:0000256" key="3">
    <source>
        <dbReference type="RuleBase" id="RU000363"/>
    </source>
</evidence>
<organism evidence="4 5">
    <name type="scientific">Holothuria leucospilota</name>
    <name type="common">Black long sea cucumber</name>
    <name type="synonym">Mertensiothuria leucospilota</name>
    <dbReference type="NCBI Taxonomy" id="206669"/>
    <lineage>
        <taxon>Eukaryota</taxon>
        <taxon>Metazoa</taxon>
        <taxon>Echinodermata</taxon>
        <taxon>Eleutherozoa</taxon>
        <taxon>Echinozoa</taxon>
        <taxon>Holothuroidea</taxon>
        <taxon>Aspidochirotacea</taxon>
        <taxon>Aspidochirotida</taxon>
        <taxon>Holothuriidae</taxon>
        <taxon>Holothuria</taxon>
    </lineage>
</organism>
<dbReference type="PANTHER" id="PTHR43391">
    <property type="entry name" value="RETINOL DEHYDROGENASE-RELATED"/>
    <property type="match status" value="1"/>
</dbReference>
<dbReference type="AlphaFoldDB" id="A0A9Q1BW17"/>
<dbReference type="InterPro" id="IPR002347">
    <property type="entry name" value="SDR_fam"/>
</dbReference>
<dbReference type="EMBL" id="JAIZAY010000011">
    <property type="protein sequence ID" value="KAJ8033787.1"/>
    <property type="molecule type" value="Genomic_DNA"/>
</dbReference>
<name>A0A9Q1BW17_HOLLE</name>
<dbReference type="Gene3D" id="3.40.50.720">
    <property type="entry name" value="NAD(P)-binding Rossmann-like Domain"/>
    <property type="match status" value="1"/>
</dbReference>
<evidence type="ECO:0000256" key="2">
    <source>
        <dbReference type="ARBA" id="ARBA00023002"/>
    </source>
</evidence>
<dbReference type="Pfam" id="PF00106">
    <property type="entry name" value="adh_short"/>
    <property type="match status" value="1"/>
</dbReference>
<comment type="similarity">
    <text evidence="1 3">Belongs to the short-chain dehydrogenases/reductases (SDR) family.</text>
</comment>
<dbReference type="Proteomes" id="UP001152320">
    <property type="component" value="Chromosome 11"/>
</dbReference>
<keyword evidence="5" id="KW-1185">Reference proteome</keyword>
<evidence type="ECO:0000313" key="5">
    <source>
        <dbReference type="Proteomes" id="UP001152320"/>
    </source>
</evidence>
<dbReference type="OrthoDB" id="47007at2759"/>
<dbReference type="SUPFAM" id="SSF51735">
    <property type="entry name" value="NAD(P)-binding Rossmann-fold domains"/>
    <property type="match status" value="1"/>
</dbReference>
<protein>
    <submittedName>
        <fullName evidence="4">Retinol dehydrogenase 8</fullName>
    </submittedName>
</protein>
<dbReference type="PRINTS" id="PR00081">
    <property type="entry name" value="GDHRDH"/>
</dbReference>
<proteinExistence type="inferred from homology"/>
<sequence>MAGLPEKVVVITGCSSGIGLDTAVLLAKDENFKVIATMRNLQKKGDLEKAAGESLNKSLFIKELDISKEESILKFLKEAYSTEGKIDILINNAAVGQNGPFECVTLDQMQALFQTNFFGTARITQEVVRKMKEQKSGHIIFVSSLGGVTPVPFSDFYIASKFVVEGLVNCIAPVLRGFNVSVTSVEPGPVQTAFVPNIKENKQGEFSEKETEQDLAVDEKTTAMRIALNKSYAPLMASAMQTGLDVAEVIKKCIYDEKPHVRIQTSLAMEERAKEVLVDPTGDNYTERLFSLMQ</sequence>
<dbReference type="InterPro" id="IPR036291">
    <property type="entry name" value="NAD(P)-bd_dom_sf"/>
</dbReference>
<dbReference type="PRINTS" id="PR00080">
    <property type="entry name" value="SDRFAMILY"/>
</dbReference>
<accession>A0A9Q1BW17</accession>
<comment type="caution">
    <text evidence="4">The sequence shown here is derived from an EMBL/GenBank/DDBJ whole genome shotgun (WGS) entry which is preliminary data.</text>
</comment>
<evidence type="ECO:0000256" key="1">
    <source>
        <dbReference type="ARBA" id="ARBA00006484"/>
    </source>
</evidence>
<gene>
    <name evidence="4" type="ORF">HOLleu_24147</name>
</gene>
<evidence type="ECO:0000313" key="4">
    <source>
        <dbReference type="EMBL" id="KAJ8033787.1"/>
    </source>
</evidence>